<proteinExistence type="predicted"/>
<evidence type="ECO:0000313" key="10">
    <source>
        <dbReference type="Proteomes" id="UP000629619"/>
    </source>
</evidence>
<keyword evidence="2" id="KW-0328">Glycosyltransferase</keyword>
<organism evidence="9 10">
    <name type="scientific">Actinoplanes siamensis</name>
    <dbReference type="NCBI Taxonomy" id="1223317"/>
    <lineage>
        <taxon>Bacteria</taxon>
        <taxon>Bacillati</taxon>
        <taxon>Actinomycetota</taxon>
        <taxon>Actinomycetes</taxon>
        <taxon>Micromonosporales</taxon>
        <taxon>Micromonosporaceae</taxon>
        <taxon>Actinoplanes</taxon>
    </lineage>
</organism>
<comment type="caution">
    <text evidence="9">The sequence shown here is derived from an EMBL/GenBank/DDBJ whole genome shotgun (WGS) entry which is preliminary data.</text>
</comment>
<evidence type="ECO:0000256" key="2">
    <source>
        <dbReference type="ARBA" id="ARBA00022676"/>
    </source>
</evidence>
<gene>
    <name evidence="9" type="ORF">Asi03nite_70060</name>
</gene>
<evidence type="ECO:0000256" key="3">
    <source>
        <dbReference type="ARBA" id="ARBA00022679"/>
    </source>
</evidence>
<dbReference type="SUPFAM" id="SSF53448">
    <property type="entry name" value="Nucleotide-diphospho-sugar transferases"/>
    <property type="match status" value="1"/>
</dbReference>
<comment type="subcellular location">
    <subcellularLocation>
        <location evidence="1">Membrane</location>
        <topology evidence="1">Multi-pass membrane protein</topology>
    </subcellularLocation>
</comment>
<protein>
    <recommendedName>
        <fullName evidence="8">Glycosyltransferase 2-like domain-containing protein</fullName>
    </recommendedName>
</protein>
<feature type="transmembrane region" description="Helical" evidence="7">
    <location>
        <begin position="326"/>
        <end position="347"/>
    </location>
</feature>
<keyword evidence="3" id="KW-0808">Transferase</keyword>
<accession>A0A919NEM1</accession>
<evidence type="ECO:0000256" key="4">
    <source>
        <dbReference type="ARBA" id="ARBA00022692"/>
    </source>
</evidence>
<dbReference type="InterPro" id="IPR001173">
    <property type="entry name" value="Glyco_trans_2-like"/>
</dbReference>
<dbReference type="AlphaFoldDB" id="A0A919NEM1"/>
<dbReference type="RefSeq" id="WP_203684772.1">
    <property type="nucleotide sequence ID" value="NZ_BOMW01000087.1"/>
</dbReference>
<evidence type="ECO:0000256" key="6">
    <source>
        <dbReference type="ARBA" id="ARBA00023136"/>
    </source>
</evidence>
<dbReference type="PANTHER" id="PTHR43867">
    <property type="entry name" value="CELLULOSE SYNTHASE CATALYTIC SUBUNIT A [UDP-FORMING]"/>
    <property type="match status" value="1"/>
</dbReference>
<sequence length="502" mass="55723">MLITIIFLAVPMLLLLYFVFFAVYNYAYAFGAVSRRRPPTVAARTDAAVAVVIVSFNEREVIADTVAACERLSYQNKTVIVGDDSKDPGTIALLRGLAAERGCVRVDDVSYAGTDIELWESESFVLFHRADNVGFKAGNLSALERYLRERGFSHMYLLDADWRPQADAVERCLEVIDADPTIGYVQTKRLYHYGRTDHFQRCVALNEEACYLSDLPGRQRLGHMILFTGCCALFDLQALYAVGGFQAGHLTEDIDLSNRFYLAGYRGVYLEGVANVGEVPPNYKAFRRQQERWAIGSARTFRQYFLPVLRSRLRPRTKLSLLRQNAYYTAALGVEASMLWSLLVVALTTVGTRAGWAVPATGATARIIAYALAPLALSALFSGVAPLVVTTVKKREWINLLYIPAACWIALSVVHTYAVANIKGFRDTAQTWFVTPKTNRRKGTVPVRAARRMRAVNLVTLLALASTYLAVYRDAPGPAALAMVIPYALLWVPSMVIASLKS</sequence>
<dbReference type="EMBL" id="BOMW01000087">
    <property type="protein sequence ID" value="GIF09468.1"/>
    <property type="molecule type" value="Genomic_DNA"/>
</dbReference>
<feature type="transmembrane region" description="Helical" evidence="7">
    <location>
        <begin position="479"/>
        <end position="500"/>
    </location>
</feature>
<dbReference type="PANTHER" id="PTHR43867:SF2">
    <property type="entry name" value="CELLULOSE SYNTHASE CATALYTIC SUBUNIT A [UDP-FORMING]"/>
    <property type="match status" value="1"/>
</dbReference>
<evidence type="ECO:0000256" key="5">
    <source>
        <dbReference type="ARBA" id="ARBA00022989"/>
    </source>
</evidence>
<feature type="transmembrane region" description="Helical" evidence="7">
    <location>
        <begin position="367"/>
        <end position="389"/>
    </location>
</feature>
<dbReference type="InterPro" id="IPR029044">
    <property type="entry name" value="Nucleotide-diphossugar_trans"/>
</dbReference>
<dbReference type="GO" id="GO:0016020">
    <property type="term" value="C:membrane"/>
    <property type="evidence" value="ECO:0007669"/>
    <property type="project" value="UniProtKB-SubCell"/>
</dbReference>
<feature type="transmembrane region" description="Helical" evidence="7">
    <location>
        <begin position="6"/>
        <end position="27"/>
    </location>
</feature>
<dbReference type="GO" id="GO:0016757">
    <property type="term" value="F:glycosyltransferase activity"/>
    <property type="evidence" value="ECO:0007669"/>
    <property type="project" value="UniProtKB-KW"/>
</dbReference>
<evidence type="ECO:0000259" key="8">
    <source>
        <dbReference type="Pfam" id="PF13632"/>
    </source>
</evidence>
<feature type="domain" description="Glycosyltransferase 2-like" evidence="8">
    <location>
        <begin position="156"/>
        <end position="368"/>
    </location>
</feature>
<reference evidence="9" key="1">
    <citation type="submission" date="2021-01" db="EMBL/GenBank/DDBJ databases">
        <title>Whole genome shotgun sequence of Actinoplanes siamensis NBRC 109076.</title>
        <authorList>
            <person name="Komaki H."/>
            <person name="Tamura T."/>
        </authorList>
    </citation>
    <scope>NUCLEOTIDE SEQUENCE</scope>
    <source>
        <strain evidence="9">NBRC 109076</strain>
    </source>
</reference>
<evidence type="ECO:0000256" key="1">
    <source>
        <dbReference type="ARBA" id="ARBA00004141"/>
    </source>
</evidence>
<evidence type="ECO:0000313" key="9">
    <source>
        <dbReference type="EMBL" id="GIF09468.1"/>
    </source>
</evidence>
<dbReference type="Gene3D" id="3.90.550.10">
    <property type="entry name" value="Spore Coat Polysaccharide Biosynthesis Protein SpsA, Chain A"/>
    <property type="match status" value="1"/>
</dbReference>
<dbReference type="Proteomes" id="UP000629619">
    <property type="component" value="Unassembled WGS sequence"/>
</dbReference>
<keyword evidence="4 7" id="KW-0812">Transmembrane</keyword>
<keyword evidence="5 7" id="KW-1133">Transmembrane helix</keyword>
<dbReference type="Pfam" id="PF13632">
    <property type="entry name" value="Glyco_trans_2_3"/>
    <property type="match status" value="1"/>
</dbReference>
<feature type="transmembrane region" description="Helical" evidence="7">
    <location>
        <begin position="401"/>
        <end position="420"/>
    </location>
</feature>
<name>A0A919NEM1_9ACTN</name>
<keyword evidence="6 7" id="KW-0472">Membrane</keyword>
<evidence type="ECO:0000256" key="7">
    <source>
        <dbReference type="SAM" id="Phobius"/>
    </source>
</evidence>
<dbReference type="InterPro" id="IPR050321">
    <property type="entry name" value="Glycosyltr_2/OpgH_subfam"/>
</dbReference>
<keyword evidence="10" id="KW-1185">Reference proteome</keyword>